<dbReference type="RefSeq" id="YP_008532054.1">
    <property type="nucleotide sequence ID" value="NC_022343.1"/>
</dbReference>
<dbReference type="Proteomes" id="UP000015925">
    <property type="component" value="Segment"/>
</dbReference>
<keyword evidence="2" id="KW-1185">Reference proteome</keyword>
<dbReference type="Pfam" id="PF11649">
    <property type="entry name" value="T4_neck-protein"/>
    <property type="match status" value="1"/>
</dbReference>
<accession>S6C392</accession>
<reference evidence="1 2" key="1">
    <citation type="journal article" date="2013" name="PLoS ONE">
        <title>Isolation of a Bacteriophage Specific for a New Capsular Type of Klebsiella pneumoniae and Characterization of Its Polysaccharide Depolymerase.</title>
        <authorList>
            <person name="Hsu C.R."/>
            <person name="Lin T.L."/>
            <person name="Pan Y.J."/>
            <person name="Hsieh P.F."/>
            <person name="Wang J.T."/>
        </authorList>
    </citation>
    <scope>NUCLEOTIDE SEQUENCE [LARGE SCALE GENOMIC DNA]</scope>
    <source>
        <strain evidence="1 2">0507-KN2-1</strain>
    </source>
</reference>
<organismHost>
    <name type="scientific">Klebsiella</name>
    <dbReference type="NCBI Taxonomy" id="570"/>
</organismHost>
<sequence length="239" mass="27913">MSSTCIRQFLNRIKHRLNTFKIEGIVMATSKYFNYTNHQGTQKLIDDLVVEMIQLRGIDVKYIPRAIYEKYPILNEAEHRFDQAFDIEVYMQDYQGFNTQMWEKFGGIQLQDEVTFTIARRRFAEVIGNGPGLDQQPQEGDLIYLPMANKIFKVNNPNNDEDFMQFGKWYTFSLPCTLFQYGNEDFDTGVPEIDDIDKRLQDLEGDGIYQDATLQTDNQFADEIEEDLSTNNVKIDFGE</sequence>
<protein>
    <submittedName>
        <fullName evidence="1">Neck protein</fullName>
    </submittedName>
</protein>
<name>S6C392_BPK05</name>
<organism evidence="1 2">
    <name type="scientific">Klebsiella phage 0507-KN2-1</name>
    <name type="common">Taipeivirus 0507KN21</name>
    <dbReference type="NCBI Taxonomy" id="2991282"/>
    <lineage>
        <taxon>Viruses</taxon>
        <taxon>Duplodnaviria</taxon>
        <taxon>Heunggongvirae</taxon>
        <taxon>Uroviricota</taxon>
        <taxon>Caudoviricetes</taxon>
        <taxon>Pantevenvirales</taxon>
        <taxon>Ackermannviridae</taxon>
        <taxon>Taipeivirus</taxon>
        <taxon>Taipeivirus 0507KN21</taxon>
    </lineage>
</organism>
<dbReference type="OrthoDB" id="5624at10239"/>
<evidence type="ECO:0000313" key="2">
    <source>
        <dbReference type="Proteomes" id="UP000015925"/>
    </source>
</evidence>
<proteinExistence type="predicted"/>
<dbReference type="InterPro" id="IPR021674">
    <property type="entry name" value="Phage_T4_Gp14_neck-protein"/>
</dbReference>
<dbReference type="KEGG" id="vg:16836172"/>
<evidence type="ECO:0000313" key="1">
    <source>
        <dbReference type="EMBL" id="BAN78453.1"/>
    </source>
</evidence>
<dbReference type="GeneID" id="16836172"/>
<dbReference type="EMBL" id="AB797215">
    <property type="protein sequence ID" value="BAN78453.1"/>
    <property type="molecule type" value="Genomic_DNA"/>
</dbReference>